<evidence type="ECO:0000256" key="12">
    <source>
        <dbReference type="HAMAP-Rule" id="MF_00068"/>
    </source>
</evidence>
<dbReference type="InterPro" id="IPR046348">
    <property type="entry name" value="SIS_dom_sf"/>
</dbReference>
<feature type="active site" evidence="12">
    <location>
        <position position="126"/>
    </location>
</feature>
<dbReference type="GO" id="GO:0009254">
    <property type="term" value="P:peptidoglycan turnover"/>
    <property type="evidence" value="ECO:0007669"/>
    <property type="project" value="TreeGrafter"/>
</dbReference>
<dbReference type="PANTHER" id="PTHR10088">
    <property type="entry name" value="GLUCOKINASE REGULATORY PROTEIN"/>
    <property type="match status" value="1"/>
</dbReference>
<reference evidence="14 15" key="1">
    <citation type="submission" date="2017-10" db="EMBL/GenBank/DDBJ databases">
        <title>Sequencing the genomes of 1000 actinobacteria strains.</title>
        <authorList>
            <person name="Klenk H.-P."/>
        </authorList>
    </citation>
    <scope>NUCLEOTIDE SEQUENCE [LARGE SCALE GENOMIC DNA]</scope>
    <source>
        <strain evidence="14 15">DSM 21798</strain>
    </source>
</reference>
<organism evidence="14 15">
    <name type="scientific">Paramicrobacterium agarici</name>
    <dbReference type="NCBI Taxonomy" id="630514"/>
    <lineage>
        <taxon>Bacteria</taxon>
        <taxon>Bacillati</taxon>
        <taxon>Actinomycetota</taxon>
        <taxon>Actinomycetes</taxon>
        <taxon>Micrococcales</taxon>
        <taxon>Microbacteriaceae</taxon>
        <taxon>Paramicrobacterium</taxon>
    </lineage>
</organism>
<evidence type="ECO:0000256" key="8">
    <source>
        <dbReference type="ARBA" id="ARBA00067056"/>
    </source>
</evidence>
<dbReference type="PANTHER" id="PTHR10088:SF4">
    <property type="entry name" value="GLUCOKINASE REGULATORY PROTEIN"/>
    <property type="match status" value="1"/>
</dbReference>
<dbReference type="UniPathway" id="UPA00342"/>
<evidence type="ECO:0000256" key="10">
    <source>
        <dbReference type="ARBA" id="ARBA00077905"/>
    </source>
</evidence>
<dbReference type="FunFam" id="1.10.8.1080:FF:000001">
    <property type="entry name" value="N-acetylmuramic acid 6-phosphate etherase"/>
    <property type="match status" value="1"/>
</dbReference>
<evidence type="ECO:0000256" key="2">
    <source>
        <dbReference type="ARBA" id="ARBA00023239"/>
    </source>
</evidence>
<evidence type="ECO:0000313" key="14">
    <source>
        <dbReference type="EMBL" id="PFG29229.1"/>
    </source>
</evidence>
<dbReference type="FunFam" id="3.40.50.10490:FF:000014">
    <property type="entry name" value="N-acetylmuramic acid 6-phosphate etherase"/>
    <property type="match status" value="1"/>
</dbReference>
<feature type="domain" description="SIS" evidence="13">
    <location>
        <begin position="67"/>
        <end position="230"/>
    </location>
</feature>
<dbReference type="GO" id="GO:0016803">
    <property type="term" value="F:ether hydrolase activity"/>
    <property type="evidence" value="ECO:0007669"/>
    <property type="project" value="TreeGrafter"/>
</dbReference>
<evidence type="ECO:0000259" key="13">
    <source>
        <dbReference type="PROSITE" id="PS51464"/>
    </source>
</evidence>
<dbReference type="GO" id="GO:0046348">
    <property type="term" value="P:amino sugar catabolic process"/>
    <property type="evidence" value="ECO:0007669"/>
    <property type="project" value="InterPro"/>
</dbReference>
<dbReference type="Gene3D" id="3.40.50.10490">
    <property type="entry name" value="Glucose-6-phosphate isomerase like protein, domain 1"/>
    <property type="match status" value="1"/>
</dbReference>
<dbReference type="NCBIfam" id="NF003915">
    <property type="entry name" value="PRK05441.1"/>
    <property type="match status" value="1"/>
</dbReference>
<gene>
    <name evidence="12" type="primary">murQ</name>
    <name evidence="14" type="ORF">ATJ78_0129</name>
</gene>
<comment type="similarity">
    <text evidence="7 12">Belongs to the GCKR-like family. MurNAc-6-P etherase subfamily.</text>
</comment>
<dbReference type="InterPro" id="IPR001347">
    <property type="entry name" value="SIS_dom"/>
</dbReference>
<dbReference type="GO" id="GO:0097173">
    <property type="term" value="P:N-acetylmuramic acid catabolic process"/>
    <property type="evidence" value="ECO:0007669"/>
    <property type="project" value="UniProtKB-UniPathway"/>
</dbReference>
<feature type="active site" description="Proton donor" evidence="12">
    <location>
        <position position="95"/>
    </location>
</feature>
<evidence type="ECO:0000256" key="3">
    <source>
        <dbReference type="ARBA" id="ARBA00023277"/>
    </source>
</evidence>
<comment type="function">
    <text evidence="12">Specifically catalyzes the cleavage of the D-lactyl ether substituent of MurNAc 6-phosphate, producing GlcNAc 6-phosphate and D-lactate.</text>
</comment>
<protein>
    <recommendedName>
        <fullName evidence="9 12">N-acetylmuramic acid 6-phosphate etherase</fullName>
        <shortName evidence="12">MurNAc-6-P etherase</shortName>
        <ecNumber evidence="8 12">4.2.1.126</ecNumber>
    </recommendedName>
    <alternativeName>
        <fullName evidence="11 12">N-acetylmuramic acid 6-phosphate hydrolase</fullName>
    </alternativeName>
    <alternativeName>
        <fullName evidence="10 12">N-acetylmuramic acid 6-phosphate lyase</fullName>
    </alternativeName>
</protein>
<evidence type="ECO:0000256" key="9">
    <source>
        <dbReference type="ARBA" id="ARBA00070061"/>
    </source>
</evidence>
<dbReference type="Proteomes" id="UP000221369">
    <property type="component" value="Unassembled WGS sequence"/>
</dbReference>
<comment type="catalytic activity">
    <reaction evidence="4 12">
        <text>N-acetyl-D-muramate 6-phosphate + H2O = N-acetyl-D-glucosamine 6-phosphate + (R)-lactate</text>
        <dbReference type="Rhea" id="RHEA:26410"/>
        <dbReference type="ChEBI" id="CHEBI:15377"/>
        <dbReference type="ChEBI" id="CHEBI:16004"/>
        <dbReference type="ChEBI" id="CHEBI:57513"/>
        <dbReference type="ChEBI" id="CHEBI:58722"/>
        <dbReference type="EC" id="4.2.1.126"/>
    </reaction>
</comment>
<comment type="pathway">
    <text evidence="5">Amino-sugar metabolism; 1,6-anhydro-N-acetylmuramate degradation.</text>
</comment>
<dbReference type="PROSITE" id="PS01272">
    <property type="entry name" value="GCKR"/>
    <property type="match status" value="1"/>
</dbReference>
<accession>A0A2A9DTJ0</accession>
<dbReference type="EMBL" id="PDJE01000001">
    <property type="protein sequence ID" value="PFG29229.1"/>
    <property type="molecule type" value="Genomic_DNA"/>
</dbReference>
<dbReference type="InterPro" id="IPR040190">
    <property type="entry name" value="MURQ/GCKR"/>
</dbReference>
<evidence type="ECO:0000313" key="15">
    <source>
        <dbReference type="Proteomes" id="UP000221369"/>
    </source>
</evidence>
<dbReference type="AlphaFoldDB" id="A0A2A9DTJ0"/>
<evidence type="ECO:0000256" key="1">
    <source>
        <dbReference type="ARBA" id="ARBA00011738"/>
    </source>
</evidence>
<keyword evidence="3 12" id="KW-0119">Carbohydrate metabolism</keyword>
<evidence type="ECO:0000256" key="6">
    <source>
        <dbReference type="ARBA" id="ARBA00060672"/>
    </source>
</evidence>
<dbReference type="PROSITE" id="PS51464">
    <property type="entry name" value="SIS"/>
    <property type="match status" value="1"/>
</dbReference>
<dbReference type="SUPFAM" id="SSF53697">
    <property type="entry name" value="SIS domain"/>
    <property type="match status" value="1"/>
</dbReference>
<comment type="miscellaneous">
    <text evidence="12">A lyase-type mechanism (elimination/hydration) is suggested for the cleavage of the lactyl ether bond of MurNAc 6-phosphate, with the formation of an alpha,beta-unsaturated aldehyde intermediate with (E)-stereochemistry, followed by the syn addition of water to give product.</text>
</comment>
<comment type="pathway">
    <text evidence="12">Amino-sugar metabolism; N-acetylmuramate degradation.</text>
</comment>
<dbReference type="GO" id="GO:0016835">
    <property type="term" value="F:carbon-oxygen lyase activity"/>
    <property type="evidence" value="ECO:0007669"/>
    <property type="project" value="UniProtKB-UniRule"/>
</dbReference>
<dbReference type="Pfam" id="PF22645">
    <property type="entry name" value="GKRP_SIS_N"/>
    <property type="match status" value="1"/>
</dbReference>
<name>A0A2A9DTJ0_9MICO</name>
<dbReference type="CDD" id="cd05007">
    <property type="entry name" value="SIS_Etherase"/>
    <property type="match status" value="1"/>
</dbReference>
<dbReference type="NCBIfam" id="NF009222">
    <property type="entry name" value="PRK12570.1"/>
    <property type="match status" value="1"/>
</dbReference>
<dbReference type="InterPro" id="IPR005488">
    <property type="entry name" value="Etherase_MurQ"/>
</dbReference>
<comment type="pathway">
    <text evidence="6">Cell wall biogenesis.</text>
</comment>
<comment type="subunit">
    <text evidence="1 12">Homodimer.</text>
</comment>
<evidence type="ECO:0000256" key="5">
    <source>
        <dbReference type="ARBA" id="ARBA00060595"/>
    </source>
</evidence>
<keyword evidence="2 12" id="KW-0456">Lyase</keyword>
<dbReference type="GO" id="GO:0097367">
    <property type="term" value="F:carbohydrate derivative binding"/>
    <property type="evidence" value="ECO:0007669"/>
    <property type="project" value="InterPro"/>
</dbReference>
<sequence>MIEGRDVGESVHREIGGLATERVNDDYARLDELSTPELVRAMNREDASVAAAVARVDAAIAEAVDAIAQRMRRGGRLLYVGAGTPGRLGVLDASEIPPTFGLDPDRVVGVIAGGDGAIRTAVEGAEDDAELGASDVAARDVGAFDTVVGVSASGRTPYVLGAVAEARERGAFTVGVACNAESALGAAAHTAIEVVVGPEIISGSTRLKAGTAQKMVLNMLSTLTMVRLGKTFGTLMVDVQITNEKLRARAERTIMRATGCDRERAAEQLDAADGSVKTAIVAVLAGVSAAQARAALHEADGFIRDALAHSSATSN</sequence>
<dbReference type="InterPro" id="IPR005486">
    <property type="entry name" value="Glucokinase_regulatory_CS"/>
</dbReference>
<evidence type="ECO:0000256" key="11">
    <source>
        <dbReference type="ARBA" id="ARBA00084049"/>
    </source>
</evidence>
<proteinExistence type="inferred from homology"/>
<comment type="caution">
    <text evidence="14">The sequence shown here is derived from an EMBL/GenBank/DDBJ whole genome shotgun (WGS) entry which is preliminary data.</text>
</comment>
<evidence type="ECO:0000256" key="4">
    <source>
        <dbReference type="ARBA" id="ARBA00051747"/>
    </source>
</evidence>
<keyword evidence="15" id="KW-1185">Reference proteome</keyword>
<dbReference type="NCBIfam" id="TIGR00274">
    <property type="entry name" value="N-acetylmuramic acid 6-phosphate etherase"/>
    <property type="match status" value="1"/>
</dbReference>
<dbReference type="RefSeq" id="WP_098405839.1">
    <property type="nucleotide sequence ID" value="NZ_PDJE01000001.1"/>
</dbReference>
<dbReference type="Gene3D" id="1.10.8.1080">
    <property type="match status" value="1"/>
</dbReference>
<dbReference type="EC" id="4.2.1.126" evidence="8 12"/>
<evidence type="ECO:0000256" key="7">
    <source>
        <dbReference type="ARBA" id="ARBA00061234"/>
    </source>
</evidence>
<dbReference type="HAMAP" id="MF_00068">
    <property type="entry name" value="MurQ"/>
    <property type="match status" value="1"/>
</dbReference>